<dbReference type="VEuPathDB" id="VectorBase:AAEL019671"/>
<feature type="compositionally biased region" description="Low complexity" evidence="1">
    <location>
        <begin position="432"/>
        <end position="448"/>
    </location>
</feature>
<feature type="compositionally biased region" description="Basic and acidic residues" evidence="1">
    <location>
        <begin position="159"/>
        <end position="172"/>
    </location>
</feature>
<evidence type="ECO:0000256" key="1">
    <source>
        <dbReference type="SAM" id="MobiDB-lite"/>
    </source>
</evidence>
<feature type="compositionally biased region" description="Low complexity" evidence="1">
    <location>
        <begin position="469"/>
        <end position="488"/>
    </location>
</feature>
<feature type="signal peptide" evidence="2">
    <location>
        <begin position="1"/>
        <end position="27"/>
    </location>
</feature>
<feature type="compositionally biased region" description="Low complexity" evidence="1">
    <location>
        <begin position="717"/>
        <end position="737"/>
    </location>
</feature>
<feature type="compositionally biased region" description="Pro residues" evidence="1">
    <location>
        <begin position="34"/>
        <end position="43"/>
    </location>
</feature>
<feature type="compositionally biased region" description="Basic and acidic residues" evidence="1">
    <location>
        <begin position="334"/>
        <end position="352"/>
    </location>
</feature>
<dbReference type="PaxDb" id="7159-AAEL000565-PA"/>
<feature type="compositionally biased region" description="Low complexity" evidence="1">
    <location>
        <begin position="670"/>
        <end position="682"/>
    </location>
</feature>
<dbReference type="STRING" id="7159.Q17NT4"/>
<feature type="compositionally biased region" description="Polar residues" evidence="1">
    <location>
        <begin position="598"/>
        <end position="608"/>
    </location>
</feature>
<feature type="region of interest" description="Disordered" evidence="1">
    <location>
        <begin position="334"/>
        <end position="391"/>
    </location>
</feature>
<accession>Q17NT4</accession>
<name>Q17NT4_AEDAE</name>
<dbReference type="AlphaFoldDB" id="Q17NT4"/>
<dbReference type="PANTHER" id="PTHR40240:SF1">
    <property type="entry name" value="PLEXUS, ISOFORM A"/>
    <property type="match status" value="1"/>
</dbReference>
<evidence type="ECO:0000256" key="2">
    <source>
        <dbReference type="SAM" id="SignalP"/>
    </source>
</evidence>
<feature type="compositionally biased region" description="Polar residues" evidence="1">
    <location>
        <begin position="449"/>
        <end position="468"/>
    </location>
</feature>
<reference evidence="3" key="3">
    <citation type="submission" date="2012-09" db="EMBL/GenBank/DDBJ databases">
        <authorList>
            <consortium name="VectorBase"/>
        </authorList>
    </citation>
    <scope>NUCLEOTIDE SEQUENCE</scope>
    <source>
        <strain evidence="3">Liverpool</strain>
    </source>
</reference>
<dbReference type="OMA" id="SGTYHTN"/>
<feature type="region of interest" description="Disordered" evidence="1">
    <location>
        <begin position="122"/>
        <end position="214"/>
    </location>
</feature>
<feature type="compositionally biased region" description="Low complexity" evidence="1">
    <location>
        <begin position="44"/>
        <end position="58"/>
    </location>
</feature>
<dbReference type="PANTHER" id="PTHR40240">
    <property type="entry name" value="PLEXUS, ISOFORM A"/>
    <property type="match status" value="1"/>
</dbReference>
<dbReference type="Proteomes" id="UP000682892">
    <property type="component" value="Chromosome 1"/>
</dbReference>
<feature type="chain" id="PRO_5014308119" evidence="2">
    <location>
        <begin position="28"/>
        <end position="808"/>
    </location>
</feature>
<feature type="region of interest" description="Disordered" evidence="1">
    <location>
        <begin position="432"/>
        <end position="808"/>
    </location>
</feature>
<reference evidence="3" key="1">
    <citation type="submission" date="2005-10" db="EMBL/GenBank/DDBJ databases">
        <authorList>
            <person name="Loftus B.J."/>
            <person name="Nene V.M."/>
            <person name="Hannick L.I."/>
            <person name="Bidwell S."/>
            <person name="Haas B."/>
            <person name="Amedeo P."/>
            <person name="Orvis J."/>
            <person name="Wortman J.R."/>
            <person name="White O.R."/>
            <person name="Salzberg S."/>
            <person name="Shumway M."/>
            <person name="Koo H."/>
            <person name="Zhao Y."/>
            <person name="Holmes M."/>
            <person name="Miller J."/>
            <person name="Schatz M."/>
            <person name="Pop M."/>
            <person name="Pai G."/>
            <person name="Utterback T."/>
            <person name="Rogers Y.-H."/>
            <person name="Kravitz S."/>
            <person name="Fraser C.M."/>
        </authorList>
    </citation>
    <scope>NUCLEOTIDE SEQUENCE</scope>
    <source>
        <strain evidence="3">Liverpool</strain>
    </source>
</reference>
<feature type="compositionally biased region" description="Low complexity" evidence="1">
    <location>
        <begin position="571"/>
        <end position="597"/>
    </location>
</feature>
<feature type="region of interest" description="Disordered" evidence="1">
    <location>
        <begin position="27"/>
        <end position="108"/>
    </location>
</feature>
<gene>
    <name evidence="3" type="ORF">AaeL_AAEL000565</name>
</gene>
<dbReference type="HOGENOM" id="CLU_348907_0_0_1"/>
<keyword evidence="2" id="KW-0732">Signal</keyword>
<feature type="compositionally biased region" description="Basic and acidic residues" evidence="1">
    <location>
        <begin position="181"/>
        <end position="196"/>
    </location>
</feature>
<dbReference type="EMBL" id="CH477196">
    <property type="protein sequence ID" value="EAT48390.1"/>
    <property type="molecule type" value="Genomic_DNA"/>
</dbReference>
<feature type="compositionally biased region" description="Basic and acidic residues" evidence="1">
    <location>
        <begin position="738"/>
        <end position="748"/>
    </location>
</feature>
<dbReference type="eggNOG" id="ENOG502QUHJ">
    <property type="taxonomic scope" value="Eukaryota"/>
</dbReference>
<sequence>MWKMISAVTKRVVCTLFSALLVPTKLAQKRPATSPAPPVPSPQLPMHHPSSVSPHSNHIVGSNHLPPSAGSVPPGAHGTPVGVVQPSPNPSVQNAGSGGGANSGNSRGSFAAALRNLAKQADVKDDEPGGGGGGGQGGGGGGPDRGAGDGRGNPASQMDVRRQVVDGRDLNDSRGGSMQDSRVRSADAARGGDPKKRSSPQPPEKIQRLNPPSASAMPAELLARSGFQPYRPDERLTHPAGAFPMDAYAGFGSIPGLPPGNMLHPAALAYHDPSIYMDPRFTMLRAANHHSAAAVAAAAAAHPLYSSLPYGPNLYAGMIPGMGIGAQSIHEQMKLEEERRRMREEERAREARMGLGLPQVPQQPPTSSLNLSHPPPTSLGGHPSIPTSLAAYSHSLPPSSMSSNYHMSSLNLSGLPGAQNLSLGHIPPPAHGSLNLSAGSPGLSSPSPQMNSAPLSLSTKSHPSIISTASLPPHHSHSHPYYSSASLPNHNSGSPLALSSKVSSNLFSSANNARTATPPTATTTSANSSSVPPTSVPSVAAGGPPMSSVNSTNIASINNNHHPHHPHRQQDSPQQSASAQPPALAKSSVPVSAAPSSQHQPLDSSNLIKGNVPPQTDLAGPAAAVTAVTEERTSPATAATGKPEQDSNGAVASDEPPADTIKEDKRSESTPVGGPTPTPETEGTGDKKSPLNGGGTGGSPTTAAPASVGTPPAVAASSGNNNNSSSSSKNSNSNNSNKNEHKERDDKGASAGGDPLARNGANNNNGSSGLTNTVAGTNNETLNKQKQQNNGPTAVSGTTTTTVGKENR</sequence>
<feature type="compositionally biased region" description="Low complexity" evidence="1">
    <location>
        <begin position="499"/>
        <end position="541"/>
    </location>
</feature>
<organism evidence="3 4">
    <name type="scientific">Aedes aegypti</name>
    <name type="common">Yellowfever mosquito</name>
    <name type="synonym">Culex aegypti</name>
    <dbReference type="NCBI Taxonomy" id="7159"/>
    <lineage>
        <taxon>Eukaryota</taxon>
        <taxon>Metazoa</taxon>
        <taxon>Ecdysozoa</taxon>
        <taxon>Arthropoda</taxon>
        <taxon>Hexapoda</taxon>
        <taxon>Insecta</taxon>
        <taxon>Pterygota</taxon>
        <taxon>Neoptera</taxon>
        <taxon>Endopterygota</taxon>
        <taxon>Diptera</taxon>
        <taxon>Nematocera</taxon>
        <taxon>Culicoidea</taxon>
        <taxon>Culicidae</taxon>
        <taxon>Culicinae</taxon>
        <taxon>Aedini</taxon>
        <taxon>Aedes</taxon>
        <taxon>Stegomyia</taxon>
    </lineage>
</organism>
<feature type="compositionally biased region" description="Gly residues" evidence="1">
    <location>
        <begin position="129"/>
        <end position="151"/>
    </location>
</feature>
<feature type="compositionally biased region" description="Low complexity" evidence="1">
    <location>
        <begin position="756"/>
        <end position="773"/>
    </location>
</feature>
<feature type="compositionally biased region" description="Polar residues" evidence="1">
    <location>
        <begin position="774"/>
        <end position="797"/>
    </location>
</feature>
<evidence type="ECO:0000313" key="4">
    <source>
        <dbReference type="Proteomes" id="UP000682892"/>
    </source>
</evidence>
<reference evidence="3" key="2">
    <citation type="journal article" date="2007" name="Science">
        <title>Genome sequence of Aedes aegypti, a major arbovirus vector.</title>
        <authorList>
            <person name="Nene V."/>
            <person name="Wortman J.R."/>
            <person name="Lawson D."/>
            <person name="Haas B."/>
            <person name="Kodira C."/>
            <person name="Tu Z.J."/>
            <person name="Loftus B."/>
            <person name="Xi Z."/>
            <person name="Megy K."/>
            <person name="Grabherr M."/>
            <person name="Ren Q."/>
            <person name="Zdobnov E.M."/>
            <person name="Lobo N.F."/>
            <person name="Campbell K.S."/>
            <person name="Brown S.E."/>
            <person name="Bonaldo M.F."/>
            <person name="Zhu J."/>
            <person name="Sinkins S.P."/>
            <person name="Hogenkamp D.G."/>
            <person name="Amedeo P."/>
            <person name="Arensburger P."/>
            <person name="Atkinson P.W."/>
            <person name="Bidwell S."/>
            <person name="Biedler J."/>
            <person name="Birney E."/>
            <person name="Bruggner R.V."/>
            <person name="Costas J."/>
            <person name="Coy M.R."/>
            <person name="Crabtree J."/>
            <person name="Crawford M."/>
            <person name="Debruyn B."/>
            <person name="Decaprio D."/>
            <person name="Eiglmeier K."/>
            <person name="Eisenstadt E."/>
            <person name="El-Dorry H."/>
            <person name="Gelbart W.M."/>
            <person name="Gomes S.L."/>
            <person name="Hammond M."/>
            <person name="Hannick L.I."/>
            <person name="Hogan J.R."/>
            <person name="Holmes M.H."/>
            <person name="Jaffe D."/>
            <person name="Johnston J.S."/>
            <person name="Kennedy R.C."/>
            <person name="Koo H."/>
            <person name="Kravitz S."/>
            <person name="Kriventseva E.V."/>
            <person name="Kulp D."/>
            <person name="Labutti K."/>
            <person name="Lee E."/>
            <person name="Li S."/>
            <person name="Lovin D.D."/>
            <person name="Mao C."/>
            <person name="Mauceli E."/>
            <person name="Menck C.F."/>
            <person name="Miller J.R."/>
            <person name="Montgomery P."/>
            <person name="Mori A."/>
            <person name="Nascimento A.L."/>
            <person name="Naveira H.F."/>
            <person name="Nusbaum C."/>
            <person name="O'leary S."/>
            <person name="Orvis J."/>
            <person name="Pertea M."/>
            <person name="Quesneville H."/>
            <person name="Reidenbach K.R."/>
            <person name="Rogers Y.H."/>
            <person name="Roth C.W."/>
            <person name="Schneider J.R."/>
            <person name="Schatz M."/>
            <person name="Shumway M."/>
            <person name="Stanke M."/>
            <person name="Stinson E.O."/>
            <person name="Tubio J.M."/>
            <person name="Vanzee J.P."/>
            <person name="Verjovski-Almeida S."/>
            <person name="Werner D."/>
            <person name="White O."/>
            <person name="Wyder S."/>
            <person name="Zeng Q."/>
            <person name="Zhao Q."/>
            <person name="Zhao Y."/>
            <person name="Hill C.A."/>
            <person name="Raikhel A.S."/>
            <person name="Soares M.B."/>
            <person name="Knudson D.L."/>
            <person name="Lee N.H."/>
            <person name="Galagan J."/>
            <person name="Salzberg S.L."/>
            <person name="Paulsen I.T."/>
            <person name="Dimopoulos G."/>
            <person name="Collins F.H."/>
            <person name="Birren B."/>
            <person name="Fraser-Liggett C.M."/>
            <person name="Severson D.W."/>
        </authorList>
    </citation>
    <scope>NUCLEOTIDE SEQUENCE [LARGE SCALE GENOMIC DNA]</scope>
    <source>
        <strain evidence="3">Liverpool</strain>
    </source>
</reference>
<proteinExistence type="predicted"/>
<evidence type="ECO:0000313" key="3">
    <source>
        <dbReference type="EMBL" id="EAT48390.1"/>
    </source>
</evidence>
<protein>
    <submittedName>
        <fullName evidence="3">AAEL000565-PA</fullName>
    </submittedName>
</protein>
<feature type="compositionally biased region" description="Polar residues" evidence="1">
    <location>
        <begin position="547"/>
        <end position="557"/>
    </location>
</feature>